<keyword evidence="1" id="KW-0521">NADP</keyword>
<evidence type="ECO:0000256" key="2">
    <source>
        <dbReference type="ARBA" id="ARBA00023002"/>
    </source>
</evidence>
<keyword evidence="5" id="KW-1185">Reference proteome</keyword>
<dbReference type="InterPro" id="IPR050425">
    <property type="entry name" value="NAD(P)_dehydrat-like"/>
</dbReference>
<dbReference type="Proteomes" id="UP001341840">
    <property type="component" value="Unassembled WGS sequence"/>
</dbReference>
<gene>
    <name evidence="4" type="ORF">PIB30_055173</name>
</gene>
<dbReference type="SUPFAM" id="SSF51735">
    <property type="entry name" value="NAD(P)-binding Rossmann-fold domains"/>
    <property type="match status" value="1"/>
</dbReference>
<comment type="caution">
    <text evidence="4">The sequence shown here is derived from an EMBL/GenBank/DDBJ whole genome shotgun (WGS) entry which is preliminary data.</text>
</comment>
<dbReference type="InterPro" id="IPR001509">
    <property type="entry name" value="Epimerase_deHydtase"/>
</dbReference>
<dbReference type="CDD" id="cd08958">
    <property type="entry name" value="FR_SDR_e"/>
    <property type="match status" value="1"/>
</dbReference>
<name>A0ABU6VKZ5_9FABA</name>
<reference evidence="4 5" key="1">
    <citation type="journal article" date="2023" name="Plants (Basel)">
        <title>Bridging the Gap: Combining Genomics and Transcriptomics Approaches to Understand Stylosanthes scabra, an Orphan Legume from the Brazilian Caatinga.</title>
        <authorList>
            <person name="Ferreira-Neto J.R.C."/>
            <person name="da Silva M.D."/>
            <person name="Binneck E."/>
            <person name="de Melo N.F."/>
            <person name="da Silva R.H."/>
            <person name="de Melo A.L.T.M."/>
            <person name="Pandolfi V."/>
            <person name="Bustamante F.O."/>
            <person name="Brasileiro-Vidal A.C."/>
            <person name="Benko-Iseppon A.M."/>
        </authorList>
    </citation>
    <scope>NUCLEOTIDE SEQUENCE [LARGE SCALE GENOMIC DNA]</scope>
    <source>
        <tissue evidence="4">Leaves</tissue>
    </source>
</reference>
<evidence type="ECO:0000313" key="5">
    <source>
        <dbReference type="Proteomes" id="UP001341840"/>
    </source>
</evidence>
<proteinExistence type="predicted"/>
<dbReference type="InterPro" id="IPR036291">
    <property type="entry name" value="NAD(P)-bd_dom_sf"/>
</dbReference>
<sequence length="262" mass="29123">DLMEEASFHSAIEGCHGVFHVASPVIVGDVEDPQKEIIDPAVKGTINVLKSCANTPSVKRVVLTSSMATNLFTGKPITSSEDVIDETLFSDPDICRESKMWYLLSKILAEDAAWKFVKENNIDMVCINPGMVAGPLLQPEINFSVTPILNLINGTKTFPNLSYPWVNVKDVANFHILAYEVASASGRYCLAERVVHFSELATLLCNLYPTLQIANKCEDDKPYVPTYQVSEKAKSLGIRFIPLEVTLKETVECFRENNIFNF</sequence>
<feature type="domain" description="NAD-dependent epimerase/dehydratase" evidence="3">
    <location>
        <begin position="1"/>
        <end position="181"/>
    </location>
</feature>
<organism evidence="4 5">
    <name type="scientific">Stylosanthes scabra</name>
    <dbReference type="NCBI Taxonomy" id="79078"/>
    <lineage>
        <taxon>Eukaryota</taxon>
        <taxon>Viridiplantae</taxon>
        <taxon>Streptophyta</taxon>
        <taxon>Embryophyta</taxon>
        <taxon>Tracheophyta</taxon>
        <taxon>Spermatophyta</taxon>
        <taxon>Magnoliopsida</taxon>
        <taxon>eudicotyledons</taxon>
        <taxon>Gunneridae</taxon>
        <taxon>Pentapetalae</taxon>
        <taxon>rosids</taxon>
        <taxon>fabids</taxon>
        <taxon>Fabales</taxon>
        <taxon>Fabaceae</taxon>
        <taxon>Papilionoideae</taxon>
        <taxon>50 kb inversion clade</taxon>
        <taxon>dalbergioids sensu lato</taxon>
        <taxon>Dalbergieae</taxon>
        <taxon>Pterocarpus clade</taxon>
        <taxon>Stylosanthes</taxon>
    </lineage>
</organism>
<dbReference type="PANTHER" id="PTHR10366:SF852">
    <property type="entry name" value="CINNAMOYL-COA REDUCTASE CAD2"/>
    <property type="match status" value="1"/>
</dbReference>
<dbReference type="Gene3D" id="3.40.50.720">
    <property type="entry name" value="NAD(P)-binding Rossmann-like Domain"/>
    <property type="match status" value="1"/>
</dbReference>
<evidence type="ECO:0000313" key="4">
    <source>
        <dbReference type="EMBL" id="MED6172991.1"/>
    </source>
</evidence>
<evidence type="ECO:0000259" key="3">
    <source>
        <dbReference type="Pfam" id="PF01370"/>
    </source>
</evidence>
<accession>A0ABU6VKZ5</accession>
<dbReference type="PANTHER" id="PTHR10366">
    <property type="entry name" value="NAD DEPENDENT EPIMERASE/DEHYDRATASE"/>
    <property type="match status" value="1"/>
</dbReference>
<dbReference type="Pfam" id="PF01370">
    <property type="entry name" value="Epimerase"/>
    <property type="match status" value="1"/>
</dbReference>
<evidence type="ECO:0000256" key="1">
    <source>
        <dbReference type="ARBA" id="ARBA00022857"/>
    </source>
</evidence>
<keyword evidence="2" id="KW-0560">Oxidoreductase</keyword>
<dbReference type="EMBL" id="JASCZI010151462">
    <property type="protein sequence ID" value="MED6172991.1"/>
    <property type="molecule type" value="Genomic_DNA"/>
</dbReference>
<feature type="non-terminal residue" evidence="4">
    <location>
        <position position="1"/>
    </location>
</feature>
<protein>
    <recommendedName>
        <fullName evidence="3">NAD-dependent epimerase/dehydratase domain-containing protein</fullName>
    </recommendedName>
</protein>